<protein>
    <submittedName>
        <fullName evidence="6">Uncharacterized protein</fullName>
    </submittedName>
</protein>
<gene>
    <name evidence="6" type="ORF">GCM10011531_18570</name>
</gene>
<evidence type="ECO:0000259" key="5">
    <source>
        <dbReference type="Pfam" id="PF17101"/>
    </source>
</evidence>
<dbReference type="EMBL" id="BMIC01000003">
    <property type="protein sequence ID" value="GFZ87469.1"/>
    <property type="molecule type" value="Genomic_DNA"/>
</dbReference>
<dbReference type="RefSeq" id="WP_188606091.1">
    <property type="nucleotide sequence ID" value="NZ_BMIC01000003.1"/>
</dbReference>
<keyword evidence="2" id="KW-0808">Transferase</keyword>
<feature type="domain" description="Stealth protein CR2 conserved region 2" evidence="4">
    <location>
        <begin position="39"/>
        <end position="149"/>
    </location>
</feature>
<dbReference type="PANTHER" id="PTHR24045:SF0">
    <property type="entry name" value="N-ACETYLGLUCOSAMINE-1-PHOSPHOTRANSFERASE SUBUNITS ALPHA_BETA"/>
    <property type="match status" value="1"/>
</dbReference>
<dbReference type="PANTHER" id="PTHR24045">
    <property type="match status" value="1"/>
</dbReference>
<feature type="domain" description="Stealth protein CR1 conserved region 1" evidence="5">
    <location>
        <begin position="2"/>
        <end position="24"/>
    </location>
</feature>
<dbReference type="AlphaFoldDB" id="A0A8J2TQ62"/>
<dbReference type="Pfam" id="PF17101">
    <property type="entry name" value="Stealth_CR1"/>
    <property type="match status" value="1"/>
</dbReference>
<dbReference type="GO" id="GO:0016772">
    <property type="term" value="F:transferase activity, transferring phosphorus-containing groups"/>
    <property type="evidence" value="ECO:0007669"/>
    <property type="project" value="InterPro"/>
</dbReference>
<keyword evidence="3" id="KW-0270">Exopolysaccharide synthesis</keyword>
<evidence type="ECO:0000259" key="4">
    <source>
        <dbReference type="Pfam" id="PF11380"/>
    </source>
</evidence>
<dbReference type="GO" id="GO:0000271">
    <property type="term" value="P:polysaccharide biosynthetic process"/>
    <property type="evidence" value="ECO:0007669"/>
    <property type="project" value="UniProtKB-KW"/>
</dbReference>
<dbReference type="Proteomes" id="UP000598120">
    <property type="component" value="Unassembled WGS sequence"/>
</dbReference>
<evidence type="ECO:0000313" key="7">
    <source>
        <dbReference type="Proteomes" id="UP000598120"/>
    </source>
</evidence>
<name>A0A8J2TQ62_9FLAO</name>
<sequence>MVIDAVITWVDGSDKKWQEKLNKYAKVKIDFNKKKESVRYNSIGEIDIAIKSIIKFAPFIRTIFLVTDSQKPESFNSLKALAESKNINLELIDHTVIFKDFEDCLPCFNSCSIGSMLFRIPDLSEHFIVFNDDTFLMRETTPNDFFINNYPIIRGDWEDFYENKKVRKIYHSILSFLGKPIKKNAIGFKNFQQRSAKLAGTKKYVRRFHTPVSIRKSTLINFFKEHDVLKENVKHRFRNENQFIVSSLSEHLEIKNDTYNYIKNTQLTYFRSYKKPTLVKLKLDRFLKNKSKLFMTFQSLELADQNTIDYILNWIDRRLN</sequence>
<accession>A0A8J2TQ62</accession>
<dbReference type="InterPro" id="IPR021520">
    <property type="entry name" value="Stealth_CR2"/>
</dbReference>
<organism evidence="6 7">
    <name type="scientific">Aquaticitalea lipolytica</name>
    <dbReference type="NCBI Taxonomy" id="1247562"/>
    <lineage>
        <taxon>Bacteria</taxon>
        <taxon>Pseudomonadati</taxon>
        <taxon>Bacteroidota</taxon>
        <taxon>Flavobacteriia</taxon>
        <taxon>Flavobacteriales</taxon>
        <taxon>Flavobacteriaceae</taxon>
        <taxon>Aquaticitalea</taxon>
    </lineage>
</organism>
<evidence type="ECO:0000256" key="3">
    <source>
        <dbReference type="ARBA" id="ARBA00023169"/>
    </source>
</evidence>
<comment type="caution">
    <text evidence="6">The sequence shown here is derived from an EMBL/GenBank/DDBJ whole genome shotgun (WGS) entry which is preliminary data.</text>
</comment>
<evidence type="ECO:0000256" key="1">
    <source>
        <dbReference type="ARBA" id="ARBA00007583"/>
    </source>
</evidence>
<reference evidence="6 7" key="1">
    <citation type="journal article" date="2014" name="Int. J. Syst. Evol. Microbiol.">
        <title>Complete genome sequence of Corynebacterium casei LMG S-19264T (=DSM 44701T), isolated from a smear-ripened cheese.</title>
        <authorList>
            <consortium name="US DOE Joint Genome Institute (JGI-PGF)"/>
            <person name="Walter F."/>
            <person name="Albersmeier A."/>
            <person name="Kalinowski J."/>
            <person name="Ruckert C."/>
        </authorList>
    </citation>
    <scope>NUCLEOTIDE SEQUENCE [LARGE SCALE GENOMIC DNA]</scope>
    <source>
        <strain evidence="6 7">CGMCC 1.15295</strain>
    </source>
</reference>
<comment type="similarity">
    <text evidence="1">Belongs to the stealth family.</text>
</comment>
<proteinExistence type="inferred from homology"/>
<dbReference type="InterPro" id="IPR047141">
    <property type="entry name" value="Stealth"/>
</dbReference>
<evidence type="ECO:0000313" key="6">
    <source>
        <dbReference type="EMBL" id="GFZ87469.1"/>
    </source>
</evidence>
<dbReference type="Pfam" id="PF11380">
    <property type="entry name" value="Stealth_CR2"/>
    <property type="match status" value="1"/>
</dbReference>
<dbReference type="InterPro" id="IPR031358">
    <property type="entry name" value="Stealth_CR1"/>
</dbReference>
<keyword evidence="7" id="KW-1185">Reference proteome</keyword>
<evidence type="ECO:0000256" key="2">
    <source>
        <dbReference type="ARBA" id="ARBA00022679"/>
    </source>
</evidence>